<keyword evidence="7" id="KW-1185">Reference proteome</keyword>
<evidence type="ECO:0000256" key="3">
    <source>
        <dbReference type="ARBA" id="ARBA00022729"/>
    </source>
</evidence>
<comment type="similarity">
    <text evidence="2">Belongs to the bacterial solute-binding protein SsuA/TauA family.</text>
</comment>
<dbReference type="PANTHER" id="PTHR30024">
    <property type="entry name" value="ALIPHATIC SULFONATES-BINDING PROTEIN-RELATED"/>
    <property type="match status" value="1"/>
</dbReference>
<dbReference type="InterPro" id="IPR015168">
    <property type="entry name" value="SsuA/THI5"/>
</dbReference>
<feature type="chain" id="PRO_5028850516" description="SsuA/THI5-like domain-containing protein" evidence="4">
    <location>
        <begin position="25"/>
        <end position="327"/>
    </location>
</feature>
<evidence type="ECO:0000256" key="4">
    <source>
        <dbReference type="SAM" id="SignalP"/>
    </source>
</evidence>
<dbReference type="Pfam" id="PF09084">
    <property type="entry name" value="NMT1"/>
    <property type="match status" value="1"/>
</dbReference>
<keyword evidence="3 4" id="KW-0732">Signal</keyword>
<reference evidence="6 7" key="1">
    <citation type="submission" date="2020-04" db="EMBL/GenBank/DDBJ databases">
        <authorList>
            <person name="De Canck E."/>
        </authorList>
    </citation>
    <scope>NUCLEOTIDE SEQUENCE [LARGE SCALE GENOMIC DNA]</scope>
    <source>
        <strain evidence="6 7">LMG 26858</strain>
    </source>
</reference>
<feature type="signal peptide" evidence="4">
    <location>
        <begin position="1"/>
        <end position="24"/>
    </location>
</feature>
<dbReference type="AlphaFoldDB" id="A0A6S7ECV4"/>
<comment type="subcellular location">
    <subcellularLocation>
        <location evidence="1">Periplasm</location>
    </subcellularLocation>
</comment>
<evidence type="ECO:0000259" key="5">
    <source>
        <dbReference type="Pfam" id="PF09084"/>
    </source>
</evidence>
<evidence type="ECO:0000313" key="7">
    <source>
        <dbReference type="Proteomes" id="UP000494117"/>
    </source>
</evidence>
<proteinExistence type="inferred from homology"/>
<accession>A0A6S7ECV4</accession>
<dbReference type="Proteomes" id="UP000494117">
    <property type="component" value="Unassembled WGS sequence"/>
</dbReference>
<sequence>MKTLHIHRMTLAAALCAYAAASHAVGPRPAPAPQKQVLTVGYVKVGHLSPIIFVADELKACNVEVKPVEFVRYADARTALLSGSVDVSGIGPADLAIALAQGSQKLVGLSGVASSPKYLVTRKGVKMDDWKDLAGKRIGIAPGSAVWFQWAAMLAEKGVPYNTFTAVNIQGGGTAFVQSLQRGDVDAVALWEPFESQLVADGSAFFAKNLEYSQSKAVGAELGLLAATRDALRDKREAVKCFLWAYKSAEERLAKDPEAFAEAYSKYTGLPLNVTRESAKLIKLGGVLDLDQLRRQAKTFNELGVIPKDVSGQIDTVWDEGLLKEIM</sequence>
<name>A0A6S7ECV4_9BURK</name>
<organism evidence="6 7">
    <name type="scientific">Achromobacter anxifer</name>
    <dbReference type="NCBI Taxonomy" id="1287737"/>
    <lineage>
        <taxon>Bacteria</taxon>
        <taxon>Pseudomonadati</taxon>
        <taxon>Pseudomonadota</taxon>
        <taxon>Betaproteobacteria</taxon>
        <taxon>Burkholderiales</taxon>
        <taxon>Alcaligenaceae</taxon>
        <taxon>Achromobacter</taxon>
    </lineage>
</organism>
<evidence type="ECO:0000256" key="1">
    <source>
        <dbReference type="ARBA" id="ARBA00004418"/>
    </source>
</evidence>
<dbReference type="GO" id="GO:0042597">
    <property type="term" value="C:periplasmic space"/>
    <property type="evidence" value="ECO:0007669"/>
    <property type="project" value="UniProtKB-SubCell"/>
</dbReference>
<protein>
    <recommendedName>
        <fullName evidence="5">SsuA/THI5-like domain-containing protein</fullName>
    </recommendedName>
</protein>
<gene>
    <name evidence="6" type="ORF">LMG26858_04511</name>
</gene>
<dbReference type="RefSeq" id="WP_175209196.1">
    <property type="nucleotide sequence ID" value="NZ_CADILG010000039.1"/>
</dbReference>
<evidence type="ECO:0000313" key="6">
    <source>
        <dbReference type="EMBL" id="CAB3906537.1"/>
    </source>
</evidence>
<dbReference type="EMBL" id="CADILG010000039">
    <property type="protein sequence ID" value="CAB3906537.1"/>
    <property type="molecule type" value="Genomic_DNA"/>
</dbReference>
<dbReference type="PANTHER" id="PTHR30024:SF47">
    <property type="entry name" value="TAURINE-BINDING PERIPLASMIC PROTEIN"/>
    <property type="match status" value="1"/>
</dbReference>
<evidence type="ECO:0000256" key="2">
    <source>
        <dbReference type="ARBA" id="ARBA00010742"/>
    </source>
</evidence>
<dbReference type="SUPFAM" id="SSF53850">
    <property type="entry name" value="Periplasmic binding protein-like II"/>
    <property type="match status" value="1"/>
</dbReference>
<feature type="domain" description="SsuA/THI5-like" evidence="5">
    <location>
        <begin position="63"/>
        <end position="259"/>
    </location>
</feature>
<dbReference type="Gene3D" id="3.40.190.10">
    <property type="entry name" value="Periplasmic binding protein-like II"/>
    <property type="match status" value="2"/>
</dbReference>